<keyword evidence="7" id="KW-0472">Membrane</keyword>
<comment type="function">
    <text evidence="9">Vacuolar Fe(2+) uptake transporter.</text>
</comment>
<comment type="similarity">
    <text evidence="2 9">Belongs to the CCC1 family.</text>
</comment>
<evidence type="ECO:0000256" key="2">
    <source>
        <dbReference type="ARBA" id="ARBA00007049"/>
    </source>
</evidence>
<comment type="catalytic activity">
    <reaction evidence="8">
        <text>Fe(2+)(in) = Fe(2+)(out)</text>
        <dbReference type="Rhea" id="RHEA:28486"/>
        <dbReference type="ChEBI" id="CHEBI:29033"/>
    </reaction>
    <physiologicalReaction direction="left-to-right" evidence="8">
        <dbReference type="Rhea" id="RHEA:28487"/>
    </physiologicalReaction>
</comment>
<keyword evidence="11" id="KW-1185">Reference proteome</keyword>
<evidence type="ECO:0000313" key="11">
    <source>
        <dbReference type="Proteomes" id="UP001318860"/>
    </source>
</evidence>
<dbReference type="Proteomes" id="UP001318860">
    <property type="component" value="Unassembled WGS sequence"/>
</dbReference>
<comment type="subcellular location">
    <subcellularLocation>
        <location evidence="1 9">Vacuole membrane</location>
        <topology evidence="1 9">Multi-pass membrane protein</topology>
    </subcellularLocation>
</comment>
<evidence type="ECO:0000256" key="8">
    <source>
        <dbReference type="ARBA" id="ARBA00044464"/>
    </source>
</evidence>
<sequence length="239" mass="25644">MSTPVESCPEIKLSVADDDDGDRDKRVKMMQRAQWLRAAILGANDGLLSTASLMLGVGAAKEDQRLMIIAGLWGPLRACSMAVGEFVSVSTQRDIEVSTIDKCNSKGKIEIDHNVKIQESAPVEGILVISSPVATSSKNPATHIFSPMRSPLMRVVRTNQESRTNDDAEDVLPNPCKGLLGVGVGVLRWPCSGSRARLGGSPVRASAVRVLVGGWISMAVTYGLLKPLDRDYKGVEDSD</sequence>
<keyword evidence="9" id="KW-0813">Transport</keyword>
<proteinExistence type="inferred from homology"/>
<reference evidence="10 11" key="1">
    <citation type="journal article" date="2021" name="Comput. Struct. Biotechnol. J.">
        <title>De novo genome assembly of the potent medicinal plant Rehmannia glutinosa using nanopore technology.</title>
        <authorList>
            <person name="Ma L."/>
            <person name="Dong C."/>
            <person name="Song C."/>
            <person name="Wang X."/>
            <person name="Zheng X."/>
            <person name="Niu Y."/>
            <person name="Chen S."/>
            <person name="Feng W."/>
        </authorList>
    </citation>
    <scope>NUCLEOTIDE SEQUENCE [LARGE SCALE GENOMIC DNA]</scope>
    <source>
        <strain evidence="10">DH-2019</strain>
    </source>
</reference>
<gene>
    <name evidence="10" type="ORF">DH2020_038694</name>
</gene>
<dbReference type="Pfam" id="PF01988">
    <property type="entry name" value="VIT1"/>
    <property type="match status" value="1"/>
</dbReference>
<keyword evidence="3" id="KW-0408">Iron</keyword>
<evidence type="ECO:0000256" key="1">
    <source>
        <dbReference type="ARBA" id="ARBA00004128"/>
    </source>
</evidence>
<evidence type="ECO:0000256" key="6">
    <source>
        <dbReference type="ARBA" id="ARBA00022989"/>
    </source>
</evidence>
<keyword evidence="5" id="KW-0812">Transmembrane</keyword>
<evidence type="ECO:0000256" key="7">
    <source>
        <dbReference type="ARBA" id="ARBA00023136"/>
    </source>
</evidence>
<accession>A0ABR0UZ26</accession>
<evidence type="ECO:0000256" key="9">
    <source>
        <dbReference type="RuleBase" id="RU369115"/>
    </source>
</evidence>
<dbReference type="InterPro" id="IPR008217">
    <property type="entry name" value="Ccc1_fam"/>
</dbReference>
<keyword evidence="4 9" id="KW-0926">Vacuole</keyword>
<dbReference type="EMBL" id="JABTTQ020001873">
    <property type="protein sequence ID" value="KAK6127576.1"/>
    <property type="molecule type" value="Genomic_DNA"/>
</dbReference>
<dbReference type="PANTHER" id="PTHR31851">
    <property type="entry name" value="FE(2+)/MN(2+) TRANSPORTER PCL1"/>
    <property type="match status" value="1"/>
</dbReference>
<evidence type="ECO:0000313" key="10">
    <source>
        <dbReference type="EMBL" id="KAK6127576.1"/>
    </source>
</evidence>
<organism evidence="10 11">
    <name type="scientific">Rehmannia glutinosa</name>
    <name type="common">Chinese foxglove</name>
    <dbReference type="NCBI Taxonomy" id="99300"/>
    <lineage>
        <taxon>Eukaryota</taxon>
        <taxon>Viridiplantae</taxon>
        <taxon>Streptophyta</taxon>
        <taxon>Embryophyta</taxon>
        <taxon>Tracheophyta</taxon>
        <taxon>Spermatophyta</taxon>
        <taxon>Magnoliopsida</taxon>
        <taxon>eudicotyledons</taxon>
        <taxon>Gunneridae</taxon>
        <taxon>Pentapetalae</taxon>
        <taxon>asterids</taxon>
        <taxon>lamiids</taxon>
        <taxon>Lamiales</taxon>
        <taxon>Orobanchaceae</taxon>
        <taxon>Rehmannieae</taxon>
        <taxon>Rehmannia</taxon>
    </lineage>
</organism>
<evidence type="ECO:0000256" key="3">
    <source>
        <dbReference type="ARBA" id="ARBA00022496"/>
    </source>
</evidence>
<evidence type="ECO:0000256" key="4">
    <source>
        <dbReference type="ARBA" id="ARBA00022554"/>
    </source>
</evidence>
<name>A0ABR0UZ26_REHGL</name>
<keyword evidence="3" id="KW-0410">Iron transport</keyword>
<evidence type="ECO:0000256" key="5">
    <source>
        <dbReference type="ARBA" id="ARBA00022692"/>
    </source>
</evidence>
<comment type="caution">
    <text evidence="10">The sequence shown here is derived from an EMBL/GenBank/DDBJ whole genome shotgun (WGS) entry which is preliminary data.</text>
</comment>
<keyword evidence="9" id="KW-0406">Ion transport</keyword>
<protein>
    <recommendedName>
        <fullName evidence="9">Vacuolar iron transporter</fullName>
    </recommendedName>
</protein>
<keyword evidence="6" id="KW-1133">Transmembrane helix</keyword>